<protein>
    <submittedName>
        <fullName evidence="3">Uncharacterized protein</fullName>
    </submittedName>
</protein>
<evidence type="ECO:0000313" key="3">
    <source>
        <dbReference type="WBParaSite" id="nRc.2.0.1.t19121-RA"/>
    </source>
</evidence>
<sequence>MVKKVEKKDQAQAQPDGNQGQVKQRENNHEKGNAQMSLEDQMGTPNKGRWGQDLDGTKYGSIENQKLKTNQGFPKLEIDLLSTR</sequence>
<feature type="region of interest" description="Disordered" evidence="1">
    <location>
        <begin position="1"/>
        <end position="66"/>
    </location>
</feature>
<evidence type="ECO:0000256" key="1">
    <source>
        <dbReference type="SAM" id="MobiDB-lite"/>
    </source>
</evidence>
<name>A0A915IY42_ROMCU</name>
<dbReference type="WBParaSite" id="nRc.2.0.1.t19121-RA">
    <property type="protein sequence ID" value="nRc.2.0.1.t19121-RA"/>
    <property type="gene ID" value="nRc.2.0.1.g19121"/>
</dbReference>
<feature type="compositionally biased region" description="Polar residues" evidence="1">
    <location>
        <begin position="11"/>
        <end position="22"/>
    </location>
</feature>
<feature type="compositionally biased region" description="Basic and acidic residues" evidence="1">
    <location>
        <begin position="1"/>
        <end position="10"/>
    </location>
</feature>
<organism evidence="2 3">
    <name type="scientific">Romanomermis culicivorax</name>
    <name type="common">Nematode worm</name>
    <dbReference type="NCBI Taxonomy" id="13658"/>
    <lineage>
        <taxon>Eukaryota</taxon>
        <taxon>Metazoa</taxon>
        <taxon>Ecdysozoa</taxon>
        <taxon>Nematoda</taxon>
        <taxon>Enoplea</taxon>
        <taxon>Dorylaimia</taxon>
        <taxon>Mermithida</taxon>
        <taxon>Mermithoidea</taxon>
        <taxon>Mermithidae</taxon>
        <taxon>Romanomermis</taxon>
    </lineage>
</organism>
<evidence type="ECO:0000313" key="2">
    <source>
        <dbReference type="Proteomes" id="UP000887565"/>
    </source>
</evidence>
<dbReference type="AlphaFoldDB" id="A0A915IY42"/>
<keyword evidence="2" id="KW-1185">Reference proteome</keyword>
<proteinExistence type="predicted"/>
<dbReference type="Proteomes" id="UP000887565">
    <property type="component" value="Unplaced"/>
</dbReference>
<reference evidence="3" key="1">
    <citation type="submission" date="2022-11" db="UniProtKB">
        <authorList>
            <consortium name="WormBaseParasite"/>
        </authorList>
    </citation>
    <scope>IDENTIFICATION</scope>
</reference>
<feature type="compositionally biased region" description="Basic and acidic residues" evidence="1">
    <location>
        <begin position="23"/>
        <end position="32"/>
    </location>
</feature>
<accession>A0A915IY42</accession>